<dbReference type="GO" id="GO:0005829">
    <property type="term" value="C:cytosol"/>
    <property type="evidence" value="ECO:0007669"/>
    <property type="project" value="TreeGrafter"/>
</dbReference>
<dbReference type="PROSITE" id="PS00138">
    <property type="entry name" value="SUBTILASE_SER"/>
    <property type="match status" value="1"/>
</dbReference>
<dbReference type="EMBL" id="JALJOQ010000283">
    <property type="protein sequence ID" value="KAK9786061.1"/>
    <property type="molecule type" value="Genomic_DNA"/>
</dbReference>
<feature type="region of interest" description="Disordered" evidence="9">
    <location>
        <begin position="131"/>
        <end position="161"/>
    </location>
</feature>
<organism evidence="11 12">
    <name type="scientific">Symbiochloris irregularis</name>
    <dbReference type="NCBI Taxonomy" id="706552"/>
    <lineage>
        <taxon>Eukaryota</taxon>
        <taxon>Viridiplantae</taxon>
        <taxon>Chlorophyta</taxon>
        <taxon>core chlorophytes</taxon>
        <taxon>Trebouxiophyceae</taxon>
        <taxon>Trebouxiales</taxon>
        <taxon>Trebouxiaceae</taxon>
        <taxon>Symbiochloris</taxon>
    </lineage>
</organism>
<comment type="catalytic activity">
    <reaction evidence="1">
        <text>Release of an N-terminal tripeptide from a polypeptide.</text>
        <dbReference type="EC" id="3.4.14.10"/>
    </reaction>
</comment>
<accession>A0AAW1NJ36</accession>
<evidence type="ECO:0000256" key="7">
    <source>
        <dbReference type="ARBA" id="ARBA00022825"/>
    </source>
</evidence>
<dbReference type="Proteomes" id="UP001465755">
    <property type="component" value="Unassembled WGS sequence"/>
</dbReference>
<dbReference type="EC" id="3.4.14.10" evidence="3"/>
<evidence type="ECO:0000256" key="9">
    <source>
        <dbReference type="SAM" id="MobiDB-lite"/>
    </source>
</evidence>
<sequence length="540" mass="56380">MKPPTRKHPSYDGRGVIVAIFDTGVDPGAAGLQETPDGKPKVLDILDGTGSGDVDISKCVEASGDYEIEGVHGNKLKLNPGWVNPSGKWYVGAKNAFELFPGGLKKRMTKERRKHWDREHQAAVARTTEAIAAAENGKGSKPASTDKADEDKGQAAQQTKLKKAELQSRLELLQGVGEKHDDAGPILDCVVWHDGTHNRVAIDTSDMHVPSPDDSPHKGKLQDFVPLTDFDIERQYGTFSAEDACNFGVHVYEDTEGKPSVLSIVVDAGSHGTHVAGITAAYHPADPTLNGIAPGAQLISCKIGDTRLGSMETQVGLSRALGAVLRHKAHLINMSYGEPTATPNAGRFIELASEIVNKHGVIFVSSAGNAGPALSTVGAPGGTSSAILSIGAYVSPAMAAASHSVRGSMAEGQQYTWSSRGPTDDGDAGVTLSAPGGAIAPVPQWTQQSRQLMNGTSMASPNACGGVALLLSGLQAAGLPTSPAKVRRALENTCAQVSTASDADLTYGCGLMQVDKAFEYAEAHEGPGTPDVRYAIRAGA</sequence>
<keyword evidence="5 8" id="KW-0645">Protease</keyword>
<name>A0AAW1NJ36_9CHLO</name>
<evidence type="ECO:0000313" key="12">
    <source>
        <dbReference type="Proteomes" id="UP001465755"/>
    </source>
</evidence>
<evidence type="ECO:0000256" key="4">
    <source>
        <dbReference type="ARBA" id="ARBA00022438"/>
    </source>
</evidence>
<feature type="region of interest" description="Disordered" evidence="9">
    <location>
        <begin position="412"/>
        <end position="440"/>
    </location>
</feature>
<dbReference type="PANTHER" id="PTHR43806:SF14">
    <property type="entry name" value="TRIPEPTIDYL-PEPTIDASE 2"/>
    <property type="match status" value="1"/>
</dbReference>
<dbReference type="SUPFAM" id="SSF52743">
    <property type="entry name" value="Subtilisin-like"/>
    <property type="match status" value="1"/>
</dbReference>
<dbReference type="FunFam" id="3.40.50.200:FF:000013">
    <property type="entry name" value="Tripeptidyl-peptidase 2 homolog"/>
    <property type="match status" value="1"/>
</dbReference>
<feature type="domain" description="Peptidase S8/S53" evidence="10">
    <location>
        <begin position="13"/>
        <end position="508"/>
    </location>
</feature>
<feature type="compositionally biased region" description="Basic and acidic residues" evidence="9">
    <location>
        <begin position="144"/>
        <end position="153"/>
    </location>
</feature>
<dbReference type="AlphaFoldDB" id="A0AAW1NJ36"/>
<proteinExistence type="inferred from homology"/>
<keyword evidence="7 8" id="KW-0720">Serine protease</keyword>
<feature type="active site" description="Charge relay system" evidence="8">
    <location>
        <position position="271"/>
    </location>
</feature>
<dbReference type="PRINTS" id="PR00723">
    <property type="entry name" value="SUBTILISIN"/>
</dbReference>
<feature type="active site" description="Charge relay system" evidence="8">
    <location>
        <position position="22"/>
    </location>
</feature>
<dbReference type="GO" id="GO:0004177">
    <property type="term" value="F:aminopeptidase activity"/>
    <property type="evidence" value="ECO:0007669"/>
    <property type="project" value="UniProtKB-KW"/>
</dbReference>
<keyword evidence="6 8" id="KW-0378">Hydrolase</keyword>
<protein>
    <recommendedName>
        <fullName evidence="3">tripeptidyl-peptidase II</fullName>
        <ecNumber evidence="3">3.4.14.10</ecNumber>
    </recommendedName>
</protein>
<dbReference type="InterPro" id="IPR036852">
    <property type="entry name" value="Peptidase_S8/S53_dom_sf"/>
</dbReference>
<evidence type="ECO:0000259" key="10">
    <source>
        <dbReference type="Pfam" id="PF00082"/>
    </source>
</evidence>
<reference evidence="11 12" key="1">
    <citation type="journal article" date="2024" name="Nat. Commun.">
        <title>Phylogenomics reveals the evolutionary origins of lichenization in chlorophyte algae.</title>
        <authorList>
            <person name="Puginier C."/>
            <person name="Libourel C."/>
            <person name="Otte J."/>
            <person name="Skaloud P."/>
            <person name="Haon M."/>
            <person name="Grisel S."/>
            <person name="Petersen M."/>
            <person name="Berrin J.G."/>
            <person name="Delaux P.M."/>
            <person name="Dal Grande F."/>
            <person name="Keller J."/>
        </authorList>
    </citation>
    <scope>NUCLEOTIDE SEQUENCE [LARGE SCALE GENOMIC DNA]</scope>
    <source>
        <strain evidence="11 12">SAG 2036</strain>
    </source>
</reference>
<dbReference type="InterPro" id="IPR050131">
    <property type="entry name" value="Peptidase_S8_subtilisin-like"/>
</dbReference>
<dbReference type="GO" id="GO:0008240">
    <property type="term" value="F:tripeptidyl-peptidase activity"/>
    <property type="evidence" value="ECO:0007669"/>
    <property type="project" value="UniProtKB-EC"/>
</dbReference>
<keyword evidence="4" id="KW-0031">Aminopeptidase</keyword>
<dbReference type="GO" id="GO:0006508">
    <property type="term" value="P:proteolysis"/>
    <property type="evidence" value="ECO:0007669"/>
    <property type="project" value="UniProtKB-KW"/>
</dbReference>
<dbReference type="Gene3D" id="3.40.50.200">
    <property type="entry name" value="Peptidase S8/S53 domain"/>
    <property type="match status" value="2"/>
</dbReference>
<evidence type="ECO:0000256" key="5">
    <source>
        <dbReference type="ARBA" id="ARBA00022670"/>
    </source>
</evidence>
<feature type="active site" description="Charge relay system" evidence="8">
    <location>
        <position position="457"/>
    </location>
</feature>
<gene>
    <name evidence="11" type="ORF">WJX73_002387</name>
</gene>
<dbReference type="InterPro" id="IPR000209">
    <property type="entry name" value="Peptidase_S8/S53_dom"/>
</dbReference>
<evidence type="ECO:0000256" key="1">
    <source>
        <dbReference type="ARBA" id="ARBA00001910"/>
    </source>
</evidence>
<keyword evidence="12" id="KW-1185">Reference proteome</keyword>
<dbReference type="PROSITE" id="PS51892">
    <property type="entry name" value="SUBTILASE"/>
    <property type="match status" value="1"/>
</dbReference>
<dbReference type="InterPro" id="IPR023828">
    <property type="entry name" value="Peptidase_S8_Ser-AS"/>
</dbReference>
<dbReference type="GO" id="GO:0004252">
    <property type="term" value="F:serine-type endopeptidase activity"/>
    <property type="evidence" value="ECO:0007669"/>
    <property type="project" value="UniProtKB-UniRule"/>
</dbReference>
<dbReference type="PANTHER" id="PTHR43806">
    <property type="entry name" value="PEPTIDASE S8"/>
    <property type="match status" value="1"/>
</dbReference>
<feature type="compositionally biased region" description="Polar residues" evidence="9">
    <location>
        <begin position="412"/>
        <end position="421"/>
    </location>
</feature>
<evidence type="ECO:0000256" key="6">
    <source>
        <dbReference type="ARBA" id="ARBA00022801"/>
    </source>
</evidence>
<evidence type="ECO:0000256" key="2">
    <source>
        <dbReference type="ARBA" id="ARBA00011073"/>
    </source>
</evidence>
<dbReference type="Pfam" id="PF00082">
    <property type="entry name" value="Peptidase_S8"/>
    <property type="match status" value="1"/>
</dbReference>
<comment type="caution">
    <text evidence="11">The sequence shown here is derived from an EMBL/GenBank/DDBJ whole genome shotgun (WGS) entry which is preliminary data.</text>
</comment>
<comment type="similarity">
    <text evidence="2 8">Belongs to the peptidase S8 family.</text>
</comment>
<evidence type="ECO:0000256" key="3">
    <source>
        <dbReference type="ARBA" id="ARBA00012462"/>
    </source>
</evidence>
<evidence type="ECO:0000313" key="11">
    <source>
        <dbReference type="EMBL" id="KAK9786061.1"/>
    </source>
</evidence>
<evidence type="ECO:0000256" key="8">
    <source>
        <dbReference type="PROSITE-ProRule" id="PRU01240"/>
    </source>
</evidence>
<dbReference type="InterPro" id="IPR015500">
    <property type="entry name" value="Peptidase_S8_subtilisin-rel"/>
</dbReference>